<evidence type="ECO:0000313" key="2">
    <source>
        <dbReference type="EMBL" id="MCX2983115.1"/>
    </source>
</evidence>
<protein>
    <recommendedName>
        <fullName evidence="4">DUF4760 domain-containing protein</fullName>
    </recommendedName>
</protein>
<dbReference type="EMBL" id="SHNN01000005">
    <property type="protein sequence ID" value="MCX2983115.1"/>
    <property type="molecule type" value="Genomic_DNA"/>
</dbReference>
<name>A0ABT3TLG5_9GAMM</name>
<accession>A0ABT3TLG5</accession>
<feature type="transmembrane region" description="Helical" evidence="1">
    <location>
        <begin position="6"/>
        <end position="27"/>
    </location>
</feature>
<keyword evidence="1" id="KW-0812">Transmembrane</keyword>
<keyword evidence="3" id="KW-1185">Reference proteome</keyword>
<dbReference type="RefSeq" id="WP_279247145.1">
    <property type="nucleotide sequence ID" value="NZ_SHNN01000005.1"/>
</dbReference>
<evidence type="ECO:0000256" key="1">
    <source>
        <dbReference type="SAM" id="Phobius"/>
    </source>
</evidence>
<gene>
    <name evidence="2" type="ORF">EYC98_19815</name>
</gene>
<organism evidence="2 3">
    <name type="scientific">Candidatus Litorirhabdus singularis</name>
    <dbReference type="NCBI Taxonomy" id="2518993"/>
    <lineage>
        <taxon>Bacteria</taxon>
        <taxon>Pseudomonadati</taxon>
        <taxon>Pseudomonadota</taxon>
        <taxon>Gammaproteobacteria</taxon>
        <taxon>Cellvibrionales</taxon>
        <taxon>Halieaceae</taxon>
        <taxon>Candidatus Litorirhabdus</taxon>
    </lineage>
</organism>
<comment type="caution">
    <text evidence="2">The sequence shown here is derived from an EMBL/GenBank/DDBJ whole genome shotgun (WGS) entry which is preliminary data.</text>
</comment>
<keyword evidence="1" id="KW-0472">Membrane</keyword>
<reference evidence="2" key="1">
    <citation type="submission" date="2019-02" db="EMBL/GenBank/DDBJ databases">
        <authorList>
            <person name="Li S.-H."/>
        </authorList>
    </citation>
    <scope>NUCLEOTIDE SEQUENCE</scope>
    <source>
        <strain evidence="2">IMCC14734</strain>
    </source>
</reference>
<evidence type="ECO:0000313" key="3">
    <source>
        <dbReference type="Proteomes" id="UP001143362"/>
    </source>
</evidence>
<dbReference type="Proteomes" id="UP001143362">
    <property type="component" value="Unassembled WGS sequence"/>
</dbReference>
<keyword evidence="1" id="KW-1133">Transmembrane helix</keyword>
<proteinExistence type="predicted"/>
<sequence length="135" mass="15377">MTLAELGNLGEALSGVAVLVSLIYLIVELRRNTRTARSNSAWNSTVALAELCEVIADNPHLSELVMKCHSPDTKLEDFTTAEFAQWFFVCRSVLYKYEAQWFLWSEGSLSDEMWQNRRRWAKAFISLPIPVAYGN</sequence>
<evidence type="ECO:0008006" key="4">
    <source>
        <dbReference type="Google" id="ProtNLM"/>
    </source>
</evidence>